<comment type="caution">
    <text evidence="2">The sequence shown here is derived from an EMBL/GenBank/DDBJ whole genome shotgun (WGS) entry which is preliminary data.</text>
</comment>
<proteinExistence type="predicted"/>
<gene>
    <name evidence="2" type="ORF">J2R98_002039</name>
</gene>
<dbReference type="EMBL" id="JAUSUP010000006">
    <property type="protein sequence ID" value="MDQ0352205.1"/>
    <property type="molecule type" value="Genomic_DNA"/>
</dbReference>
<evidence type="ECO:0000256" key="1">
    <source>
        <dbReference type="SAM" id="Phobius"/>
    </source>
</evidence>
<keyword evidence="1" id="KW-1133">Transmembrane helix</keyword>
<evidence type="ECO:0000313" key="3">
    <source>
        <dbReference type="Proteomes" id="UP001236723"/>
    </source>
</evidence>
<keyword evidence="3" id="KW-1185">Reference proteome</keyword>
<feature type="transmembrane region" description="Helical" evidence="1">
    <location>
        <begin position="75"/>
        <end position="92"/>
    </location>
</feature>
<reference evidence="2 3" key="1">
    <citation type="submission" date="2023-07" db="EMBL/GenBank/DDBJ databases">
        <title>Genomic Encyclopedia of Type Strains, Phase IV (KMG-IV): sequencing the most valuable type-strain genomes for metagenomic binning, comparative biology and taxonomic classification.</title>
        <authorList>
            <person name="Goeker M."/>
        </authorList>
    </citation>
    <scope>NUCLEOTIDE SEQUENCE [LARGE SCALE GENOMIC DNA]</scope>
    <source>
        <strain evidence="2 3">DSM 15448</strain>
    </source>
</reference>
<feature type="transmembrane region" description="Helical" evidence="1">
    <location>
        <begin position="12"/>
        <end position="35"/>
    </location>
</feature>
<protein>
    <submittedName>
        <fullName evidence="2">Uncharacterized protein</fullName>
    </submittedName>
</protein>
<keyword evidence="1" id="KW-0472">Membrane</keyword>
<dbReference type="Proteomes" id="UP001236723">
    <property type="component" value="Unassembled WGS sequence"/>
</dbReference>
<accession>A0ABU0DV15</accession>
<organism evidence="2 3">
    <name type="scientific">Alkalibacillus filiformis</name>
    <dbReference type="NCBI Taxonomy" id="200990"/>
    <lineage>
        <taxon>Bacteria</taxon>
        <taxon>Bacillati</taxon>
        <taxon>Bacillota</taxon>
        <taxon>Bacilli</taxon>
        <taxon>Bacillales</taxon>
        <taxon>Bacillaceae</taxon>
        <taxon>Alkalibacillus</taxon>
    </lineage>
</organism>
<feature type="transmembrane region" description="Helical" evidence="1">
    <location>
        <begin position="41"/>
        <end position="63"/>
    </location>
</feature>
<dbReference type="RefSeq" id="WP_307068574.1">
    <property type="nucleotide sequence ID" value="NZ_JAUSUP010000006.1"/>
</dbReference>
<name>A0ABU0DV15_9BACI</name>
<evidence type="ECO:0000313" key="2">
    <source>
        <dbReference type="EMBL" id="MDQ0352205.1"/>
    </source>
</evidence>
<sequence length="96" mass="11452">MEEQVEWKQPQWFWFSIIGLMIVKYLFTFSLVWLGLRPGEILQYGVNFSVVTFVVYASVVMYLLPKEARKDLNTFFYLFLPLIFYLPNWGIVADIL</sequence>
<keyword evidence="1" id="KW-0812">Transmembrane</keyword>